<dbReference type="Gene3D" id="2.160.20.10">
    <property type="entry name" value="Single-stranded right-handed beta-helix, Pectin lyase-like"/>
    <property type="match status" value="1"/>
</dbReference>
<dbReference type="SUPFAM" id="SSF51126">
    <property type="entry name" value="Pectin lyase-like"/>
    <property type="match status" value="1"/>
</dbReference>
<dbReference type="HOGENOM" id="CLU_284121_0_0_6"/>
<evidence type="ECO:0000313" key="2">
    <source>
        <dbReference type="Proteomes" id="UP000009080"/>
    </source>
</evidence>
<dbReference type="eggNOG" id="ENOG502ZAGB">
    <property type="taxonomic scope" value="Bacteria"/>
</dbReference>
<dbReference type="RefSeq" id="WP_015820568.1">
    <property type="nucleotide sequence ID" value="NC_012997.1"/>
</dbReference>
<name>C5BUM8_TERTT</name>
<gene>
    <name evidence="1" type="ordered locus">TERTU_4192</name>
</gene>
<dbReference type="SUPFAM" id="SSF49265">
    <property type="entry name" value="Fibronectin type III"/>
    <property type="match status" value="1"/>
</dbReference>
<organism evidence="1 2">
    <name type="scientific">Teredinibacter turnerae (strain ATCC 39867 / T7901)</name>
    <dbReference type="NCBI Taxonomy" id="377629"/>
    <lineage>
        <taxon>Bacteria</taxon>
        <taxon>Pseudomonadati</taxon>
        <taxon>Pseudomonadota</taxon>
        <taxon>Gammaproteobacteria</taxon>
        <taxon>Cellvibrionales</taxon>
        <taxon>Cellvibrionaceae</taxon>
        <taxon>Teredinibacter</taxon>
    </lineage>
</organism>
<reference evidence="1 2" key="1">
    <citation type="journal article" date="2009" name="PLoS ONE">
        <title>The complete genome of Teredinibacter turnerae T7901: an intracellular endosymbiont of marine wood-boring bivalves (shipworms).</title>
        <authorList>
            <person name="Yang J.C."/>
            <person name="Madupu R."/>
            <person name="Durkin A.S."/>
            <person name="Ekborg N.A."/>
            <person name="Pedamallu C.S."/>
            <person name="Hostetler J.B."/>
            <person name="Radune D."/>
            <person name="Toms B.S."/>
            <person name="Henrissat B."/>
            <person name="Coutinho P.M."/>
            <person name="Schwarz S."/>
            <person name="Field L."/>
            <person name="Trindade-Silva A.E."/>
            <person name="Soares C.A.G."/>
            <person name="Elshahawi S."/>
            <person name="Hanora A."/>
            <person name="Schmidt E.W."/>
            <person name="Haygood M.G."/>
            <person name="Posfai J."/>
            <person name="Benner J."/>
            <person name="Madinger C."/>
            <person name="Nove J."/>
            <person name="Anton B."/>
            <person name="Chaudhary K."/>
            <person name="Foster J."/>
            <person name="Holman A."/>
            <person name="Kumar S."/>
            <person name="Lessard P.A."/>
            <person name="Luyten Y.A."/>
            <person name="Slatko B."/>
            <person name="Wood N."/>
            <person name="Wu B."/>
            <person name="Teplitski M."/>
            <person name="Mougous J.D."/>
            <person name="Ward N."/>
            <person name="Eisen J.A."/>
            <person name="Badger J.H."/>
            <person name="Distel D.L."/>
        </authorList>
    </citation>
    <scope>NUCLEOTIDE SEQUENCE [LARGE SCALE GENOMIC DNA]</scope>
    <source>
        <strain evidence="2">ATCC 39867 / T7901</strain>
    </source>
</reference>
<dbReference type="InterPro" id="IPR036116">
    <property type="entry name" value="FN3_sf"/>
</dbReference>
<dbReference type="InterPro" id="IPR003961">
    <property type="entry name" value="FN3_dom"/>
</dbReference>
<dbReference type="OrthoDB" id="6277992at2"/>
<dbReference type="CDD" id="cd00063">
    <property type="entry name" value="FN3"/>
    <property type="match status" value="1"/>
</dbReference>
<proteinExistence type="predicted"/>
<sequence>MHIGIKLIRLFGVFGIVALLSTVATASTLVPADASSTKIMVNSNAEADYVTLAKANASGISVNVFNNFSVSGKNLRFIHGGMQDSDYQPAKLIIIKSPSINIAGSLELVGTTADVLFIDSDTSVTSTISCSNCSFYNFGRIALAAATSENTVANGMADVGKLSTFSGGTVSINGLKTSGAYSLEVIAERLSAQGEIDTHIRGNTDSNGGYTVSAQGSKLIAVAGINLYLGSSAVYYEELNLAENSSSTTYNAEQIIGGTWKAAMINLISNRPVKLASSAEFSTKSDMLATNMHEGEFNTLLEGVYLQTTNESFGDIVLDGNISTDNLVQVLAQGDLRINSELNAHRADLFASTGVHISTSAKVDAQTATIGAEWFTNKGMVTATGLSIETRSTLYNHFGGRLAGDVVTLVSTNGTVINGSRTNKLYEPSDLLAVHLDPEFKGNDKYGVYQSVNNESGATQSNVSGLITANEINIKAKRFENINPYEIAKPESETWSSGVPLDVEKSRRVAVLAESALKLDASEYVLNSSAIIGLNQAGSFDVNTPLLMNQRYRVEALLAVYSKESFDLGGATATASRSNVNEIETYLTAYSPPGVFYSYGSLSFSDGIEGNAESSHFINQFSFVEILSDAHFHESKLHSLGLTMAARQLLGYEPVRCAVYGCAAATYLSLIESETLTSFGGNVYGISSELTVQTVNQLEDATKRAIVEAFVEQRRIEVEFEQTYHNPTGVGGDVYQRHYLSKWEVVSSGISEYIVITVNRCTRIEYYTGNISSTCLPYTEQYDLQAMLNEQAGDNLINGLPWTDNEVAAKAKTYIEGMGYSGSLELAGYSSIYGTYIREYVIYKISDDREYIQIDYVEKFQPNNAASLEEAQSRAAAYYRKAGSVILRLEELMGSVVPDVPTDLNLTYSLTDGQVTYNLSWTPIDQSNITYHLLTGGSTTGTTHTISRSVSPGNTSFSIKVKACNSVTCGEWSNSATVEFQVRPSEADLANCRSTFYSRFNGQFKIPFVGGYGNYCGITTRDGTDYYVIAEQRLAEDPGNNIYARCERVKYFNRDAIETAILDETTLPSVSFTEGSSGYYVDCKDYVSFSLYAL</sequence>
<dbReference type="AlphaFoldDB" id="C5BUM8"/>
<dbReference type="Proteomes" id="UP000009080">
    <property type="component" value="Chromosome"/>
</dbReference>
<evidence type="ECO:0008006" key="3">
    <source>
        <dbReference type="Google" id="ProtNLM"/>
    </source>
</evidence>
<dbReference type="InterPro" id="IPR011050">
    <property type="entry name" value="Pectin_lyase_fold/virulence"/>
</dbReference>
<keyword evidence="2" id="KW-1185">Reference proteome</keyword>
<dbReference type="InterPro" id="IPR012334">
    <property type="entry name" value="Pectin_lyas_fold"/>
</dbReference>
<protein>
    <recommendedName>
        <fullName evidence="3">Fibronectin type-III domain-containing protein</fullName>
    </recommendedName>
</protein>
<evidence type="ECO:0000313" key="1">
    <source>
        <dbReference type="EMBL" id="ACR14454.1"/>
    </source>
</evidence>
<accession>C5BUM8</accession>
<dbReference type="STRING" id="377629.TERTU_4192"/>
<dbReference type="EMBL" id="CP001614">
    <property type="protein sequence ID" value="ACR14454.1"/>
    <property type="molecule type" value="Genomic_DNA"/>
</dbReference>
<dbReference type="KEGG" id="ttu:TERTU_4192"/>